<organism evidence="1 2">
    <name type="scientific">Durusdinium trenchii</name>
    <dbReference type="NCBI Taxonomy" id="1381693"/>
    <lineage>
        <taxon>Eukaryota</taxon>
        <taxon>Sar</taxon>
        <taxon>Alveolata</taxon>
        <taxon>Dinophyceae</taxon>
        <taxon>Suessiales</taxon>
        <taxon>Symbiodiniaceae</taxon>
        <taxon>Durusdinium</taxon>
    </lineage>
</organism>
<protein>
    <submittedName>
        <fullName evidence="1">Uncharacterized protein</fullName>
    </submittedName>
</protein>
<sequence length="145" mass="16700">MEPTKRLETENKSCKLNNTAFIAQPRNYRLKFSHECDPALPERKFDTMDNEMTGWLILIRSRSVCRSPVMHNVRLKQLLEEVSTKPDSFQKFVELLREPEQGVATLSEADEMDFSARDAHQIQSSSRCVLLHETEAGRCARCVSL</sequence>
<evidence type="ECO:0000313" key="1">
    <source>
        <dbReference type="EMBL" id="CAK9040188.1"/>
    </source>
</evidence>
<keyword evidence="2" id="KW-1185">Reference proteome</keyword>
<evidence type="ECO:0000313" key="2">
    <source>
        <dbReference type="Proteomes" id="UP001642484"/>
    </source>
</evidence>
<reference evidence="1 2" key="1">
    <citation type="submission" date="2024-02" db="EMBL/GenBank/DDBJ databases">
        <authorList>
            <person name="Chen Y."/>
            <person name="Shah S."/>
            <person name="Dougan E. K."/>
            <person name="Thang M."/>
            <person name="Chan C."/>
        </authorList>
    </citation>
    <scope>NUCLEOTIDE SEQUENCE [LARGE SCALE GENOMIC DNA]</scope>
</reference>
<comment type="caution">
    <text evidence="1">The sequence shown here is derived from an EMBL/GenBank/DDBJ whole genome shotgun (WGS) entry which is preliminary data.</text>
</comment>
<proteinExistence type="predicted"/>
<dbReference type="EMBL" id="CAXAMN010013225">
    <property type="protein sequence ID" value="CAK9040188.1"/>
    <property type="molecule type" value="Genomic_DNA"/>
</dbReference>
<dbReference type="Proteomes" id="UP001642484">
    <property type="component" value="Unassembled WGS sequence"/>
</dbReference>
<name>A0ABP0LNF0_9DINO</name>
<accession>A0ABP0LNF0</accession>
<gene>
    <name evidence="1" type="ORF">CCMP2556_LOCUS21679</name>
</gene>